<dbReference type="PROSITE" id="PS00557">
    <property type="entry name" value="FMN_HYDROXY_ACID_DH_1"/>
    <property type="match status" value="1"/>
</dbReference>
<evidence type="ECO:0000256" key="5">
    <source>
        <dbReference type="ARBA" id="ARBA00048754"/>
    </source>
</evidence>
<dbReference type="PANTHER" id="PTHR10578:SF143">
    <property type="entry name" value="FMN-DEPENDENT ALPHA-HYDROXY ACID DEHYDROGENASE PB1A11.03"/>
    <property type="match status" value="1"/>
</dbReference>
<dbReference type="InterPro" id="IPR037396">
    <property type="entry name" value="FMN_HAD"/>
</dbReference>
<dbReference type="PANTHER" id="PTHR10578">
    <property type="entry name" value="S -2-HYDROXY-ACID OXIDASE-RELATED"/>
    <property type="match status" value="1"/>
</dbReference>
<comment type="similarity">
    <text evidence="3">Belongs to the FMN-dependent alpha-hydroxy acid dehydrogenase family.</text>
</comment>
<keyword evidence="8" id="KW-1185">Reference proteome</keyword>
<evidence type="ECO:0000256" key="3">
    <source>
        <dbReference type="ARBA" id="ARBA00024042"/>
    </source>
</evidence>
<dbReference type="PROSITE" id="PS51349">
    <property type="entry name" value="FMN_HYDROXY_ACID_DH_2"/>
    <property type="match status" value="1"/>
</dbReference>
<dbReference type="InterPro" id="IPR013785">
    <property type="entry name" value="Aldolase_TIM"/>
</dbReference>
<evidence type="ECO:0000256" key="2">
    <source>
        <dbReference type="ARBA" id="ARBA00023002"/>
    </source>
</evidence>
<name>A0ABN8AIM3_9BACI</name>
<dbReference type="Pfam" id="PF01070">
    <property type="entry name" value="FMN_dh"/>
    <property type="match status" value="1"/>
</dbReference>
<dbReference type="EMBL" id="CAKJTJ010000046">
    <property type="protein sequence ID" value="CAG9623392.1"/>
    <property type="molecule type" value="Genomic_DNA"/>
</dbReference>
<gene>
    <name evidence="7" type="ORF">BACCIP111883_04203</name>
</gene>
<feature type="domain" description="FMN hydroxy acid dehydrogenase" evidence="6">
    <location>
        <begin position="1"/>
        <end position="363"/>
    </location>
</feature>
<keyword evidence="2 7" id="KW-0560">Oxidoreductase</keyword>
<protein>
    <recommendedName>
        <fullName evidence="4">L-lactate oxidase</fullName>
    </recommendedName>
</protein>
<organism evidence="7 8">
    <name type="scientific">Sutcliffiella rhizosphaerae</name>
    <dbReference type="NCBI Taxonomy" id="2880967"/>
    <lineage>
        <taxon>Bacteria</taxon>
        <taxon>Bacillati</taxon>
        <taxon>Bacillota</taxon>
        <taxon>Bacilli</taxon>
        <taxon>Bacillales</taxon>
        <taxon>Bacillaceae</taxon>
        <taxon>Sutcliffiella</taxon>
    </lineage>
</organism>
<evidence type="ECO:0000259" key="6">
    <source>
        <dbReference type="PROSITE" id="PS51349"/>
    </source>
</evidence>
<dbReference type="Gene3D" id="3.20.20.70">
    <property type="entry name" value="Aldolase class I"/>
    <property type="match status" value="1"/>
</dbReference>
<evidence type="ECO:0000313" key="7">
    <source>
        <dbReference type="EMBL" id="CAG9623392.1"/>
    </source>
</evidence>
<dbReference type="InterPro" id="IPR012133">
    <property type="entry name" value="Alpha-hydoxy_acid_DH_FMN"/>
</dbReference>
<dbReference type="PIRSF" id="PIRSF000138">
    <property type="entry name" value="Al-hdrx_acd_dh"/>
    <property type="match status" value="1"/>
</dbReference>
<dbReference type="InterPro" id="IPR000262">
    <property type="entry name" value="FMN-dep_DH"/>
</dbReference>
<evidence type="ECO:0000313" key="8">
    <source>
        <dbReference type="Proteomes" id="UP000789833"/>
    </source>
</evidence>
<dbReference type="Proteomes" id="UP000789833">
    <property type="component" value="Unassembled WGS sequence"/>
</dbReference>
<evidence type="ECO:0000256" key="4">
    <source>
        <dbReference type="ARBA" id="ARBA00029513"/>
    </source>
</evidence>
<proteinExistence type="inferred from homology"/>
<sequence>MKLFHFTDLEKKAESILGSHPFTYIKSGSGDEETLGDNIADLRKWKIRPKFLQDVSKRDLSISLFGKNYKTPYLLAPVGNLGIVHPEAELAVSRAAKQVGVPIIASTVTSVSMEEIAAEAGDRWFQLYCSSDMDITLSFIRRAEQAGYGAIVITVDMPALGFRASDLTNQYAPFKLGAASGNYFSDPVFQKKLACSPSKDFQRAVDEQLKHLFAPGFSWEDVAALRMATDLPILLKGILHPSDAKKAMEFELDGIIVSNHGGRQLDGCISSIAALPAIVDEVGGRIPVLFDSGIRKGADVVKALALGADAVLLGRPYVYGLAINGEEGVKEVLDNFIYDLDATMATAGVNAVSALDRDLLVRT</sequence>
<comment type="caution">
    <text evidence="7">The sequence shown here is derived from an EMBL/GenBank/DDBJ whole genome shotgun (WGS) entry which is preliminary data.</text>
</comment>
<dbReference type="InterPro" id="IPR008259">
    <property type="entry name" value="FMN_hydac_DH_AS"/>
</dbReference>
<dbReference type="RefSeq" id="WP_230504795.1">
    <property type="nucleotide sequence ID" value="NZ_CAKJTJ010000046.1"/>
</dbReference>
<comment type="cofactor">
    <cofactor evidence="1">
        <name>FMN</name>
        <dbReference type="ChEBI" id="CHEBI:58210"/>
    </cofactor>
</comment>
<dbReference type="GO" id="GO:0050040">
    <property type="term" value="F:lactate 2-monooxygenase activity"/>
    <property type="evidence" value="ECO:0007669"/>
    <property type="project" value="UniProtKB-EC"/>
</dbReference>
<comment type="catalytic activity">
    <reaction evidence="5">
        <text>(S)-lactate + O2 = pyruvate + H2O2</text>
        <dbReference type="Rhea" id="RHEA:55868"/>
        <dbReference type="ChEBI" id="CHEBI:15361"/>
        <dbReference type="ChEBI" id="CHEBI:15379"/>
        <dbReference type="ChEBI" id="CHEBI:16240"/>
        <dbReference type="ChEBI" id="CHEBI:16651"/>
    </reaction>
    <physiologicalReaction direction="left-to-right" evidence="5">
        <dbReference type="Rhea" id="RHEA:55869"/>
    </physiologicalReaction>
</comment>
<accession>A0ABN8AIM3</accession>
<reference evidence="7 8" key="1">
    <citation type="submission" date="2021-10" db="EMBL/GenBank/DDBJ databases">
        <authorList>
            <person name="Criscuolo A."/>
        </authorList>
    </citation>
    <scope>NUCLEOTIDE SEQUENCE [LARGE SCALE GENOMIC DNA]</scope>
    <source>
        <strain evidence="8">CIP 111883</strain>
    </source>
</reference>
<evidence type="ECO:0000256" key="1">
    <source>
        <dbReference type="ARBA" id="ARBA00001917"/>
    </source>
</evidence>
<dbReference type="SUPFAM" id="SSF51395">
    <property type="entry name" value="FMN-linked oxidoreductases"/>
    <property type="match status" value="1"/>
</dbReference>